<feature type="compositionally biased region" description="Polar residues" evidence="1">
    <location>
        <begin position="23"/>
        <end position="35"/>
    </location>
</feature>
<dbReference type="RefSeq" id="WP_147291640.1">
    <property type="nucleotide sequence ID" value="NZ_UGSG01000003.1"/>
</dbReference>
<dbReference type="AlphaFoldDB" id="A0A379KEA3"/>
<evidence type="ECO:0000313" key="3">
    <source>
        <dbReference type="Proteomes" id="UP000254573"/>
    </source>
</evidence>
<evidence type="ECO:0000313" key="2">
    <source>
        <dbReference type="EMBL" id="SUD65877.1"/>
    </source>
</evidence>
<evidence type="ECO:0000256" key="1">
    <source>
        <dbReference type="SAM" id="MobiDB-lite"/>
    </source>
</evidence>
<sequence length="198" mass="21744">MSEQKNEQNFHSDIGQVAGESIVNHTNGPTQSNIITIHGAAPPEPPAPITELQRKAIGAKVAQIAERGGVEKIHVYRIILTHFGVNRIRELPKTDFHATMAFLDELEKGGDDASSEGDASRRGGWRVVRRSRCSGDSYPSSPLSGLYWVDGRTRIGRTSGTSGARLGGRRDVGVVRWCHWRCSGVLHRPHRSEGAFRT</sequence>
<protein>
    <submittedName>
        <fullName evidence="2">Uncharacterized protein</fullName>
    </submittedName>
</protein>
<organism evidence="2 3">
    <name type="scientific">Pandoraea pnomenusa</name>
    <dbReference type="NCBI Taxonomy" id="93220"/>
    <lineage>
        <taxon>Bacteria</taxon>
        <taxon>Pseudomonadati</taxon>
        <taxon>Pseudomonadota</taxon>
        <taxon>Betaproteobacteria</taxon>
        <taxon>Burkholderiales</taxon>
        <taxon>Burkholderiaceae</taxon>
        <taxon>Pandoraea</taxon>
    </lineage>
</organism>
<feature type="region of interest" description="Disordered" evidence="1">
    <location>
        <begin position="22"/>
        <end position="48"/>
    </location>
</feature>
<reference evidence="2 3" key="1">
    <citation type="submission" date="2018-06" db="EMBL/GenBank/DDBJ databases">
        <authorList>
            <consortium name="Pathogen Informatics"/>
            <person name="Doyle S."/>
        </authorList>
    </citation>
    <scope>NUCLEOTIDE SEQUENCE [LARGE SCALE GENOMIC DNA]</scope>
    <source>
        <strain evidence="2 3">NCTC13160</strain>
    </source>
</reference>
<proteinExistence type="predicted"/>
<dbReference type="OrthoDB" id="8943144at2"/>
<gene>
    <name evidence="2" type="ORF">NCTC13160_04975</name>
</gene>
<dbReference type="Proteomes" id="UP000254573">
    <property type="component" value="Unassembled WGS sequence"/>
</dbReference>
<name>A0A379KEA3_9BURK</name>
<dbReference type="EMBL" id="UGSG01000003">
    <property type="protein sequence ID" value="SUD65877.1"/>
    <property type="molecule type" value="Genomic_DNA"/>
</dbReference>
<accession>A0A379KEA3</accession>